<dbReference type="Pfam" id="PF01594">
    <property type="entry name" value="AI-2E_transport"/>
    <property type="match status" value="1"/>
</dbReference>
<evidence type="ECO:0000256" key="5">
    <source>
        <dbReference type="ARBA" id="ARBA00023136"/>
    </source>
</evidence>
<organism evidence="7 8">
    <name type="scientific">Candidatus Raymondbacteria bacterium RIFOXYD12_FULL_49_13</name>
    <dbReference type="NCBI Taxonomy" id="1817890"/>
    <lineage>
        <taxon>Bacteria</taxon>
        <taxon>Raymondiibacteriota</taxon>
    </lineage>
</organism>
<feature type="transmembrane region" description="Helical" evidence="6">
    <location>
        <begin position="268"/>
        <end position="289"/>
    </location>
</feature>
<comment type="similarity">
    <text evidence="2">Belongs to the autoinducer-2 exporter (AI-2E) (TC 2.A.86) family.</text>
</comment>
<dbReference type="Proteomes" id="UP000179243">
    <property type="component" value="Unassembled WGS sequence"/>
</dbReference>
<accession>A0A1F7F4B2</accession>
<dbReference type="GO" id="GO:0016020">
    <property type="term" value="C:membrane"/>
    <property type="evidence" value="ECO:0007669"/>
    <property type="project" value="UniProtKB-SubCell"/>
</dbReference>
<evidence type="ECO:0000313" key="8">
    <source>
        <dbReference type="Proteomes" id="UP000179243"/>
    </source>
</evidence>
<evidence type="ECO:0000256" key="6">
    <source>
        <dbReference type="SAM" id="Phobius"/>
    </source>
</evidence>
<evidence type="ECO:0008006" key="9">
    <source>
        <dbReference type="Google" id="ProtNLM"/>
    </source>
</evidence>
<gene>
    <name evidence="7" type="ORF">A2519_19400</name>
</gene>
<feature type="transmembrane region" description="Helical" evidence="6">
    <location>
        <begin position="62"/>
        <end position="84"/>
    </location>
</feature>
<protein>
    <recommendedName>
        <fullName evidence="9">AI-2E family transporter</fullName>
    </recommendedName>
</protein>
<feature type="non-terminal residue" evidence="7">
    <location>
        <position position="324"/>
    </location>
</feature>
<feature type="transmembrane region" description="Helical" evidence="6">
    <location>
        <begin position="29"/>
        <end position="50"/>
    </location>
</feature>
<keyword evidence="3 6" id="KW-0812">Transmembrane</keyword>
<comment type="caution">
    <text evidence="7">The sequence shown here is derived from an EMBL/GenBank/DDBJ whole genome shotgun (WGS) entry which is preliminary data.</text>
</comment>
<name>A0A1F7F4B2_UNCRA</name>
<evidence type="ECO:0000256" key="2">
    <source>
        <dbReference type="ARBA" id="ARBA00009773"/>
    </source>
</evidence>
<dbReference type="EMBL" id="MFYX01000125">
    <property type="protein sequence ID" value="OGK01489.1"/>
    <property type="molecule type" value="Genomic_DNA"/>
</dbReference>
<keyword evidence="4 6" id="KW-1133">Transmembrane helix</keyword>
<sequence>MSRSAIYTAFFLLILIAITAAFFRTIEPFILDIIVAAILAHMFSPLHIWLKKALVKHHRIAAGLTVAAAFFIVFLPVVLLGTLITREAAGFFVFLSGKAADLSKTVEHVLAMPLINEYRSAFDFINLREKLQSIMESFGSITVSLIQNAFVNIYEIVFNFFIVLILLFFLLVDGETLFVKIRNLLPLRREDQVILVSRFNAITDATIKGTIIIGIVEGTVGASLMAIFGFPSPVVWGLVMALLSMVPILGTNTVLVPAALFRIFTGQYASGIAILVLGVGFVLISQYFIKPRVLGSRSGLHEALILLSTIGGIMWLGLIGFLIG</sequence>
<feature type="transmembrane region" description="Helical" evidence="6">
    <location>
        <begin position="153"/>
        <end position="172"/>
    </location>
</feature>
<feature type="transmembrane region" description="Helical" evidence="6">
    <location>
        <begin position="207"/>
        <end position="228"/>
    </location>
</feature>
<dbReference type="InterPro" id="IPR002549">
    <property type="entry name" value="AI-2E-like"/>
</dbReference>
<evidence type="ECO:0000313" key="7">
    <source>
        <dbReference type="EMBL" id="OGK01489.1"/>
    </source>
</evidence>
<dbReference type="PANTHER" id="PTHR21716">
    <property type="entry name" value="TRANSMEMBRANE PROTEIN"/>
    <property type="match status" value="1"/>
</dbReference>
<evidence type="ECO:0000256" key="1">
    <source>
        <dbReference type="ARBA" id="ARBA00004141"/>
    </source>
</evidence>
<keyword evidence="5 6" id="KW-0472">Membrane</keyword>
<evidence type="ECO:0000256" key="3">
    <source>
        <dbReference type="ARBA" id="ARBA00022692"/>
    </source>
</evidence>
<proteinExistence type="inferred from homology"/>
<feature type="transmembrane region" description="Helical" evidence="6">
    <location>
        <begin position="234"/>
        <end position="261"/>
    </location>
</feature>
<comment type="subcellular location">
    <subcellularLocation>
        <location evidence="1">Membrane</location>
        <topology evidence="1">Multi-pass membrane protein</topology>
    </subcellularLocation>
</comment>
<dbReference type="AlphaFoldDB" id="A0A1F7F4B2"/>
<feature type="transmembrane region" description="Helical" evidence="6">
    <location>
        <begin position="5"/>
        <end position="23"/>
    </location>
</feature>
<evidence type="ECO:0000256" key="4">
    <source>
        <dbReference type="ARBA" id="ARBA00022989"/>
    </source>
</evidence>
<feature type="transmembrane region" description="Helical" evidence="6">
    <location>
        <begin position="304"/>
        <end position="323"/>
    </location>
</feature>
<dbReference type="PANTHER" id="PTHR21716:SF4">
    <property type="entry name" value="TRANSMEMBRANE PROTEIN 245"/>
    <property type="match status" value="1"/>
</dbReference>
<reference evidence="7 8" key="1">
    <citation type="journal article" date="2016" name="Nat. Commun.">
        <title>Thousands of microbial genomes shed light on interconnected biogeochemical processes in an aquifer system.</title>
        <authorList>
            <person name="Anantharaman K."/>
            <person name="Brown C.T."/>
            <person name="Hug L.A."/>
            <person name="Sharon I."/>
            <person name="Castelle C.J."/>
            <person name="Probst A.J."/>
            <person name="Thomas B.C."/>
            <person name="Singh A."/>
            <person name="Wilkins M.J."/>
            <person name="Karaoz U."/>
            <person name="Brodie E.L."/>
            <person name="Williams K.H."/>
            <person name="Hubbard S.S."/>
            <person name="Banfield J.F."/>
        </authorList>
    </citation>
    <scope>NUCLEOTIDE SEQUENCE [LARGE SCALE GENOMIC DNA]</scope>
</reference>